<reference evidence="1 2" key="1">
    <citation type="submission" date="2019-11" db="EMBL/GenBank/DDBJ databases">
        <title>Comparative genomics of hydrocarbon-degrading Desulfosarcina strains.</title>
        <authorList>
            <person name="Watanabe M."/>
            <person name="Kojima H."/>
            <person name="Fukui M."/>
        </authorList>
    </citation>
    <scope>NUCLEOTIDE SEQUENCE [LARGE SCALE GENOMIC DNA]</scope>
    <source>
        <strain evidence="1 2">PL12</strain>
    </source>
</reference>
<dbReference type="Proteomes" id="UP000427906">
    <property type="component" value="Chromosome"/>
</dbReference>
<sequence>METCRLDDFIKMLDPWLDSDYIRGVYLENPDNLVLFFTDGGQKAYRIDDCTQAQLDGILEDFRKRGIAINEP</sequence>
<protein>
    <submittedName>
        <fullName evidence="1">Uncharacterized protein</fullName>
    </submittedName>
</protein>
<dbReference type="KEGG" id="dalk:DSCA_63100"/>
<accession>A0A5K7YVM5</accession>
<dbReference type="AlphaFoldDB" id="A0A5K7YVM5"/>
<proteinExistence type="predicted"/>
<dbReference type="OrthoDB" id="5422654at2"/>
<evidence type="ECO:0000313" key="2">
    <source>
        <dbReference type="Proteomes" id="UP000427906"/>
    </source>
</evidence>
<dbReference type="RefSeq" id="WP_155320084.1">
    <property type="nucleotide sequence ID" value="NZ_AP021874.1"/>
</dbReference>
<dbReference type="EMBL" id="AP021874">
    <property type="protein sequence ID" value="BBO72380.1"/>
    <property type="molecule type" value="Genomic_DNA"/>
</dbReference>
<name>A0A5K7YVM5_9BACT</name>
<keyword evidence="2" id="KW-1185">Reference proteome</keyword>
<organism evidence="1 2">
    <name type="scientific">Desulfosarcina alkanivorans</name>
    <dbReference type="NCBI Taxonomy" id="571177"/>
    <lineage>
        <taxon>Bacteria</taxon>
        <taxon>Pseudomonadati</taxon>
        <taxon>Thermodesulfobacteriota</taxon>
        <taxon>Desulfobacteria</taxon>
        <taxon>Desulfobacterales</taxon>
        <taxon>Desulfosarcinaceae</taxon>
        <taxon>Desulfosarcina</taxon>
    </lineage>
</organism>
<evidence type="ECO:0000313" key="1">
    <source>
        <dbReference type="EMBL" id="BBO72380.1"/>
    </source>
</evidence>
<gene>
    <name evidence="1" type="ORF">DSCA_63100</name>
</gene>